<evidence type="ECO:0000313" key="15">
    <source>
        <dbReference type="Proteomes" id="UP001652640"/>
    </source>
</evidence>
<evidence type="ECO:0000256" key="3">
    <source>
        <dbReference type="ARBA" id="ARBA00022692"/>
    </source>
</evidence>
<name>A0A6J0XXQ9_ODOVR</name>
<keyword evidence="16 17" id="KW-0675">Receptor</keyword>
<dbReference type="PROSITE" id="PS50835">
    <property type="entry name" value="IG_LIKE"/>
    <property type="match status" value="1"/>
</dbReference>
<dbReference type="AlphaFoldDB" id="A0A6J0XXQ9"/>
<keyword evidence="4 13" id="KW-0732">Signal</keyword>
<accession>A0A6J0XXQ9</accession>
<evidence type="ECO:0000256" key="13">
    <source>
        <dbReference type="SAM" id="SignalP"/>
    </source>
</evidence>
<comment type="subcellular location">
    <subcellularLocation>
        <location evidence="1">Cell membrane</location>
        <topology evidence="1">Single-pass type I membrane protein</topology>
    </subcellularLocation>
</comment>
<dbReference type="GO" id="GO:0006911">
    <property type="term" value="P:phagocytosis, engulfment"/>
    <property type="evidence" value="ECO:0007669"/>
    <property type="project" value="TreeGrafter"/>
</dbReference>
<evidence type="ECO:0000256" key="2">
    <source>
        <dbReference type="ARBA" id="ARBA00022475"/>
    </source>
</evidence>
<evidence type="ECO:0000256" key="4">
    <source>
        <dbReference type="ARBA" id="ARBA00022729"/>
    </source>
</evidence>
<keyword evidence="3 12" id="KW-0812">Transmembrane</keyword>
<dbReference type="GO" id="GO:0033005">
    <property type="term" value="P:positive regulation of mast cell activation"/>
    <property type="evidence" value="ECO:0007669"/>
    <property type="project" value="TreeGrafter"/>
</dbReference>
<sequence>MHPWVAILGLLLLTDGVTSYHRVTGVAGQSVRLPCSYTGEITTACWGRGACSLLSCGSNIIWTDGYKVIVRKDRRYQLKGNIGERDLSLTIENTVPSDSGLYCCRIEKRGWFNDIKIIQELSIRPAPTTTTTTTTTTTPTATTTTTTQREMTMTTTPRRETTKAISPTTTETNQTKTAIPRATITATPMTTTAIPKSTTTTTPVTTTTTASTITTATTVPMTAKAPTSALPMATPTEGFWPVPSLSSPTQATETKPTTPYETNKTCSPSYSCSTDGNDTVTESPDPLWRCYQVGLVQGPWMSTNQGVSTGISVALLVVLLMFVVFWIKKKYLCLDNKVELLRVIPLKESHVGALKHGALKPIQGEDNAYIIDDSH</sequence>
<evidence type="ECO:0000313" key="16">
    <source>
        <dbReference type="RefSeq" id="XP_020753897.2"/>
    </source>
</evidence>
<evidence type="ECO:0000256" key="5">
    <source>
        <dbReference type="ARBA" id="ARBA00022989"/>
    </source>
</evidence>
<dbReference type="GO" id="GO:0009986">
    <property type="term" value="C:cell surface"/>
    <property type="evidence" value="ECO:0007669"/>
    <property type="project" value="TreeGrafter"/>
</dbReference>
<dbReference type="OrthoDB" id="8447307at2759"/>
<dbReference type="Pfam" id="PF07686">
    <property type="entry name" value="V-set"/>
    <property type="match status" value="1"/>
</dbReference>
<dbReference type="RefSeq" id="XP_020753897.2">
    <property type="nucleotide sequence ID" value="XM_020898238.2"/>
</dbReference>
<evidence type="ECO:0000256" key="6">
    <source>
        <dbReference type="ARBA" id="ARBA00023136"/>
    </source>
</evidence>
<evidence type="ECO:0000256" key="9">
    <source>
        <dbReference type="ARBA" id="ARBA00023319"/>
    </source>
</evidence>
<gene>
    <name evidence="16 17" type="primary">HAVCR1</name>
</gene>
<dbReference type="PANTHER" id="PTHR47009:SF1">
    <property type="entry name" value="HEPATITIS A VIRUS CELLULAR RECEPTOR 1"/>
    <property type="match status" value="1"/>
</dbReference>
<reference evidence="15" key="1">
    <citation type="journal article" date="2022" name="J. Hered.">
        <title>A De Novo Chromosome-Level Genome Assembly of the White-Tailed Deer, Odocoileus Virginianus.</title>
        <authorList>
            <person name="London E.W."/>
            <person name="Roca A.L."/>
            <person name="Novakofski J.E."/>
            <person name="Mateus-Pinilla N.E."/>
        </authorList>
    </citation>
    <scope>NUCLEOTIDE SEQUENCE [LARGE SCALE GENOMIC DNA]</scope>
</reference>
<reference evidence="16 17" key="2">
    <citation type="submission" date="2025-05" db="UniProtKB">
        <authorList>
            <consortium name="RefSeq"/>
        </authorList>
    </citation>
    <scope>IDENTIFICATION</scope>
    <source>
        <tissue evidence="16 17">Tongue muscle</tissue>
    </source>
</reference>
<dbReference type="GeneID" id="110139997"/>
<dbReference type="KEGG" id="ovr:110139997"/>
<comment type="similarity">
    <text evidence="10">Belongs to the immunoglobulin superfamily. TIM family.</text>
</comment>
<feature type="region of interest" description="Disordered" evidence="11">
    <location>
        <begin position="244"/>
        <end position="264"/>
    </location>
</feature>
<feature type="domain" description="Ig-like" evidence="14">
    <location>
        <begin position="3"/>
        <end position="124"/>
    </location>
</feature>
<feature type="region of interest" description="Disordered" evidence="11">
    <location>
        <begin position="127"/>
        <end position="162"/>
    </location>
</feature>
<dbReference type="InParanoid" id="A0A6J0XXQ9"/>
<keyword evidence="15" id="KW-1185">Reference proteome</keyword>
<dbReference type="InterPro" id="IPR003599">
    <property type="entry name" value="Ig_sub"/>
</dbReference>
<dbReference type="PANTHER" id="PTHR47009">
    <property type="entry name" value="HEPATITIS A VIRUS CELLULAR RECEPTOR 1 HOMOLOG"/>
    <property type="match status" value="1"/>
</dbReference>
<evidence type="ECO:0000256" key="1">
    <source>
        <dbReference type="ARBA" id="ARBA00004251"/>
    </source>
</evidence>
<protein>
    <submittedName>
        <fullName evidence="16 17">Hepatitis A virus cellular receptor 1</fullName>
    </submittedName>
</protein>
<evidence type="ECO:0000256" key="7">
    <source>
        <dbReference type="ARBA" id="ARBA00023157"/>
    </source>
</evidence>
<evidence type="ECO:0000256" key="11">
    <source>
        <dbReference type="SAM" id="MobiDB-lite"/>
    </source>
</evidence>
<proteinExistence type="inferred from homology"/>
<dbReference type="GO" id="GO:0001618">
    <property type="term" value="F:virus receptor activity"/>
    <property type="evidence" value="ECO:0007669"/>
    <property type="project" value="TreeGrafter"/>
</dbReference>
<dbReference type="GO" id="GO:0001786">
    <property type="term" value="F:phosphatidylserine binding"/>
    <property type="evidence" value="ECO:0007669"/>
    <property type="project" value="TreeGrafter"/>
</dbReference>
<keyword evidence="5 12" id="KW-1133">Transmembrane helix</keyword>
<evidence type="ECO:0000256" key="12">
    <source>
        <dbReference type="SAM" id="Phobius"/>
    </source>
</evidence>
<dbReference type="InterPro" id="IPR007110">
    <property type="entry name" value="Ig-like_dom"/>
</dbReference>
<keyword evidence="8" id="KW-0325">Glycoprotein</keyword>
<evidence type="ECO:0000259" key="14">
    <source>
        <dbReference type="PROSITE" id="PS50835"/>
    </source>
</evidence>
<dbReference type="GO" id="GO:0005886">
    <property type="term" value="C:plasma membrane"/>
    <property type="evidence" value="ECO:0007669"/>
    <property type="project" value="UniProtKB-SubCell"/>
</dbReference>
<feature type="compositionally biased region" description="Low complexity" evidence="11">
    <location>
        <begin position="127"/>
        <end position="156"/>
    </location>
</feature>
<feature type="signal peptide" evidence="13">
    <location>
        <begin position="1"/>
        <end position="19"/>
    </location>
</feature>
<evidence type="ECO:0000256" key="8">
    <source>
        <dbReference type="ARBA" id="ARBA00023180"/>
    </source>
</evidence>
<dbReference type="SUPFAM" id="SSF48726">
    <property type="entry name" value="Immunoglobulin"/>
    <property type="match status" value="1"/>
</dbReference>
<dbReference type="SMART" id="SM00409">
    <property type="entry name" value="IG"/>
    <property type="match status" value="1"/>
</dbReference>
<dbReference type="InterPro" id="IPR036179">
    <property type="entry name" value="Ig-like_dom_sf"/>
</dbReference>
<dbReference type="InterPro" id="IPR013783">
    <property type="entry name" value="Ig-like_fold"/>
</dbReference>
<keyword evidence="2" id="KW-1003">Cell membrane</keyword>
<keyword evidence="7" id="KW-1015">Disulfide bond</keyword>
<organism evidence="15 16">
    <name type="scientific">Odocoileus virginianus</name>
    <name type="common">White-tailed deer</name>
    <dbReference type="NCBI Taxonomy" id="9874"/>
    <lineage>
        <taxon>Eukaryota</taxon>
        <taxon>Metazoa</taxon>
        <taxon>Chordata</taxon>
        <taxon>Craniata</taxon>
        <taxon>Vertebrata</taxon>
        <taxon>Euteleostomi</taxon>
        <taxon>Mammalia</taxon>
        <taxon>Eutheria</taxon>
        <taxon>Laurasiatheria</taxon>
        <taxon>Artiodactyla</taxon>
        <taxon>Ruminantia</taxon>
        <taxon>Pecora</taxon>
        <taxon>Cervidae</taxon>
        <taxon>Odocoileinae</taxon>
        <taxon>Odocoileus</taxon>
    </lineage>
</organism>
<dbReference type="InterPro" id="IPR013106">
    <property type="entry name" value="Ig_V-set"/>
</dbReference>
<dbReference type="Gene3D" id="2.60.40.10">
    <property type="entry name" value="Immunoglobulins"/>
    <property type="match status" value="1"/>
</dbReference>
<dbReference type="InterPro" id="IPR052331">
    <property type="entry name" value="TIM_domain-containing_protein"/>
</dbReference>
<keyword evidence="9" id="KW-0393">Immunoglobulin domain</keyword>
<evidence type="ECO:0000256" key="10">
    <source>
        <dbReference type="ARBA" id="ARBA00038203"/>
    </source>
</evidence>
<feature type="chain" id="PRO_5045019274" evidence="13">
    <location>
        <begin position="20"/>
        <end position="375"/>
    </location>
</feature>
<dbReference type="RefSeq" id="XP_070321795.1">
    <property type="nucleotide sequence ID" value="XM_070465694.1"/>
</dbReference>
<dbReference type="Proteomes" id="UP001652640">
    <property type="component" value="Chromosome 3"/>
</dbReference>
<keyword evidence="6 12" id="KW-0472">Membrane</keyword>
<evidence type="ECO:0000313" key="17">
    <source>
        <dbReference type="RefSeq" id="XP_070321795.1"/>
    </source>
</evidence>
<feature type="transmembrane region" description="Helical" evidence="12">
    <location>
        <begin position="307"/>
        <end position="327"/>
    </location>
</feature>